<dbReference type="InterPro" id="IPR017438">
    <property type="entry name" value="ATP-NAD_kinase_N"/>
</dbReference>
<dbReference type="Proteomes" id="UP000019265">
    <property type="component" value="Chromosome"/>
</dbReference>
<evidence type="ECO:0000313" key="1">
    <source>
        <dbReference type="EMBL" id="AHI54192.1"/>
    </source>
</evidence>
<evidence type="ECO:0000313" key="2">
    <source>
        <dbReference type="Proteomes" id="UP000019265"/>
    </source>
</evidence>
<dbReference type="KEGG" id="ssab:SSABA_v1c07900"/>
<dbReference type="PANTHER" id="PTHR20275">
    <property type="entry name" value="NAD KINASE"/>
    <property type="match status" value="1"/>
</dbReference>
<proteinExistence type="predicted"/>
<keyword evidence="1" id="KW-0418">Kinase</keyword>
<keyword evidence="1" id="KW-0808">Transferase</keyword>
<dbReference type="HOGENOM" id="CLU_008831_0_3_14"/>
<dbReference type="InterPro" id="IPR016064">
    <property type="entry name" value="NAD/diacylglycerol_kinase_sf"/>
</dbReference>
<name>W6AAZ4_9MOLU</name>
<dbReference type="GO" id="GO:0006741">
    <property type="term" value="P:NADP+ biosynthetic process"/>
    <property type="evidence" value="ECO:0007669"/>
    <property type="project" value="TreeGrafter"/>
</dbReference>
<dbReference type="GO" id="GO:0019674">
    <property type="term" value="P:NAD+ metabolic process"/>
    <property type="evidence" value="ECO:0007669"/>
    <property type="project" value="InterPro"/>
</dbReference>
<protein>
    <submittedName>
        <fullName evidence="1">Inorganic polyphosphate/ATP-NAD kinase</fullName>
    </submittedName>
</protein>
<dbReference type="SUPFAM" id="SSF111331">
    <property type="entry name" value="NAD kinase/diacylglycerol kinase-like"/>
    <property type="match status" value="1"/>
</dbReference>
<organism evidence="1 2">
    <name type="scientific">Spiroplasma sabaudiense Ar-1343</name>
    <dbReference type="NCBI Taxonomy" id="1276257"/>
    <lineage>
        <taxon>Bacteria</taxon>
        <taxon>Bacillati</taxon>
        <taxon>Mycoplasmatota</taxon>
        <taxon>Mollicutes</taxon>
        <taxon>Entomoplasmatales</taxon>
        <taxon>Spiroplasmataceae</taxon>
        <taxon>Spiroplasma</taxon>
    </lineage>
</organism>
<dbReference type="OrthoDB" id="9774737at2"/>
<dbReference type="GO" id="GO:0003951">
    <property type="term" value="F:NAD+ kinase activity"/>
    <property type="evidence" value="ECO:0007669"/>
    <property type="project" value="InterPro"/>
</dbReference>
<dbReference type="eggNOG" id="COG0061">
    <property type="taxonomic scope" value="Bacteria"/>
</dbReference>
<dbReference type="EMBL" id="CP006934">
    <property type="protein sequence ID" value="AHI54192.1"/>
    <property type="molecule type" value="Genomic_DNA"/>
</dbReference>
<accession>W6AAZ4</accession>
<dbReference type="AlphaFoldDB" id="W6AAZ4"/>
<dbReference type="PANTHER" id="PTHR20275:SF0">
    <property type="entry name" value="NAD KINASE"/>
    <property type="match status" value="1"/>
</dbReference>
<dbReference type="Pfam" id="PF20143">
    <property type="entry name" value="NAD_kinase_C"/>
    <property type="match status" value="1"/>
</dbReference>
<reference evidence="1 2" key="1">
    <citation type="journal article" date="2014" name="Genome Biol. Evol.">
        <title>Molecular evolution of the substrate utilization strategies and putative virulence factors in mosquito-associated Spiroplasma species.</title>
        <authorList>
            <person name="Chang T.H."/>
            <person name="Lo W.S."/>
            <person name="Ku C."/>
            <person name="Chen L.L."/>
            <person name="Kuo C.H."/>
        </authorList>
    </citation>
    <scope>NUCLEOTIDE SEQUENCE [LARGE SCALE GENOMIC DNA]</scope>
    <source>
        <strain evidence="1">Ar-1343</strain>
    </source>
</reference>
<dbReference type="STRING" id="1276257.SSABA_v1c07900"/>
<gene>
    <name evidence="1" type="primary">ppnK</name>
    <name evidence="1" type="ORF">SSABA_v1c07900</name>
</gene>
<dbReference type="InterPro" id="IPR017437">
    <property type="entry name" value="ATP-NAD_kinase_PpnK-typ_C"/>
</dbReference>
<dbReference type="PATRIC" id="fig|1276257.3.peg.802"/>
<dbReference type="Gene3D" id="3.40.50.10330">
    <property type="entry name" value="Probable inorganic polyphosphate/atp-NAD kinase, domain 1"/>
    <property type="match status" value="1"/>
</dbReference>
<dbReference type="RefSeq" id="WP_051464716.1">
    <property type="nucleotide sequence ID" value="NZ_CP006934.1"/>
</dbReference>
<sequence>MMKYAIIKNDYQNSIALEDKLRKQYLVNGWVEDENNPDFVFIIGGDGTFLQAVQRYNQIIGQVSFVPFKNGGIGFYTNHNRIGDEKKIIQAIVDNKYSVHHFDLLDVRFDKKIYYAANEVKIINEKKAIFTDVYIGTDFLETFHGTGIALATANGTTGYLKSTGGSVIMADLNLMEFQEIFPVNSNIYRSVNAPLILGPNDIVTLKGEINQQVLVIDTLEYPLINPQVEIQVSSKKIQVVTCSSINPSKVALIRDIFVKDQK</sequence>
<dbReference type="Gene3D" id="2.60.200.30">
    <property type="entry name" value="Probable inorganic polyphosphate/atp-NAD kinase, domain 2"/>
    <property type="match status" value="1"/>
</dbReference>
<keyword evidence="2" id="KW-1185">Reference proteome</keyword>